<keyword evidence="5 12" id="KW-0235">DNA replication</keyword>
<dbReference type="Pfam" id="PF01807">
    <property type="entry name" value="Zn_ribbon_DnaG"/>
    <property type="match status" value="1"/>
</dbReference>
<feature type="zinc finger region" description="CHC2-type" evidence="12 14">
    <location>
        <begin position="38"/>
        <end position="62"/>
    </location>
</feature>
<dbReference type="AlphaFoldDB" id="A0A1C7I878"/>
<dbReference type="NCBIfam" id="TIGR01391">
    <property type="entry name" value="dnaG"/>
    <property type="match status" value="1"/>
</dbReference>
<keyword evidence="8 12" id="KW-0862">Zinc</keyword>
<comment type="subunit">
    <text evidence="12">Monomer. Interacts with DnaB.</text>
</comment>
<evidence type="ECO:0000259" key="16">
    <source>
        <dbReference type="PROSITE" id="PS50880"/>
    </source>
</evidence>
<keyword evidence="9" id="KW-0460">Magnesium</keyword>
<reference evidence="17" key="1">
    <citation type="submission" date="2017-04" db="EMBL/GenBank/DDBJ databases">
        <title>Complete Genome Sequences of Twelve Strains of a Stable Defined Moderately Diverse Mouse Microbiota 2 (sDMDMm2).</title>
        <authorList>
            <person name="Uchimura Y."/>
            <person name="Wyss M."/>
            <person name="Brugiroux S."/>
            <person name="Limenitakis J.P."/>
            <person name="Stecher B."/>
            <person name="McCoy K.D."/>
            <person name="Macpherson A.J."/>
        </authorList>
    </citation>
    <scope>NUCLEOTIDE SEQUENCE</scope>
    <source>
        <strain evidence="17">YL58</strain>
    </source>
</reference>
<dbReference type="GO" id="GO:0003899">
    <property type="term" value="F:DNA-directed RNA polymerase activity"/>
    <property type="evidence" value="ECO:0007669"/>
    <property type="project" value="UniProtKB-UniRule"/>
</dbReference>
<evidence type="ECO:0000256" key="15">
    <source>
        <dbReference type="SAM" id="MobiDB-lite"/>
    </source>
</evidence>
<keyword evidence="6 12" id="KW-0479">Metal-binding</keyword>
<dbReference type="InterPro" id="IPR050219">
    <property type="entry name" value="DnaG_primase"/>
</dbReference>
<dbReference type="Proteomes" id="UP000092574">
    <property type="component" value="Chromosome"/>
</dbReference>
<dbReference type="KEGG" id="byl:A4V09_04830"/>
<dbReference type="InterPro" id="IPR036977">
    <property type="entry name" value="DNA_primase_Znf_CHC2"/>
</dbReference>
<keyword evidence="18" id="KW-1185">Reference proteome</keyword>
<evidence type="ECO:0000256" key="3">
    <source>
        <dbReference type="ARBA" id="ARBA00022679"/>
    </source>
</evidence>
<dbReference type="SMART" id="SM00493">
    <property type="entry name" value="TOPRIM"/>
    <property type="match status" value="1"/>
</dbReference>
<dbReference type="SUPFAM" id="SSF56731">
    <property type="entry name" value="DNA primase core"/>
    <property type="match status" value="1"/>
</dbReference>
<evidence type="ECO:0000256" key="14">
    <source>
        <dbReference type="PIRSR" id="PIRSR002811-1"/>
    </source>
</evidence>
<protein>
    <recommendedName>
        <fullName evidence="12 13">DNA primase</fullName>
        <ecNumber evidence="12">2.7.7.101</ecNumber>
    </recommendedName>
</protein>
<dbReference type="EMBL" id="CP015405">
    <property type="protein sequence ID" value="ANU75144.1"/>
    <property type="molecule type" value="Genomic_DNA"/>
</dbReference>
<dbReference type="EC" id="2.7.7.101" evidence="12"/>
<comment type="similarity">
    <text evidence="12 13">Belongs to the DnaG primase family.</text>
</comment>
<dbReference type="InterPro" id="IPR016136">
    <property type="entry name" value="DNA_helicase_N/primase_C"/>
</dbReference>
<dbReference type="OrthoDB" id="9803773at2"/>
<dbReference type="CDD" id="cd03364">
    <property type="entry name" value="TOPRIM_DnaG_primases"/>
    <property type="match status" value="1"/>
</dbReference>
<keyword evidence="4 12" id="KW-0548">Nucleotidyltransferase</keyword>
<keyword evidence="2 12" id="KW-0639">Primosome</keyword>
<evidence type="ECO:0000256" key="9">
    <source>
        <dbReference type="ARBA" id="ARBA00022842"/>
    </source>
</evidence>
<evidence type="ECO:0000256" key="11">
    <source>
        <dbReference type="ARBA" id="ARBA00023163"/>
    </source>
</evidence>
<dbReference type="PROSITE" id="PS50880">
    <property type="entry name" value="TOPRIM"/>
    <property type="match status" value="1"/>
</dbReference>
<dbReference type="InterPro" id="IPR006295">
    <property type="entry name" value="DNA_primase_DnaG"/>
</dbReference>
<evidence type="ECO:0000256" key="10">
    <source>
        <dbReference type="ARBA" id="ARBA00023125"/>
    </source>
</evidence>
<proteinExistence type="inferred from homology"/>
<evidence type="ECO:0000256" key="12">
    <source>
        <dbReference type="HAMAP-Rule" id="MF_00974"/>
    </source>
</evidence>
<dbReference type="RefSeq" id="WP_065541359.1">
    <property type="nucleotide sequence ID" value="NZ_CP015405.2"/>
</dbReference>
<dbReference type="PANTHER" id="PTHR30313">
    <property type="entry name" value="DNA PRIMASE"/>
    <property type="match status" value="1"/>
</dbReference>
<evidence type="ECO:0000256" key="7">
    <source>
        <dbReference type="ARBA" id="ARBA00022771"/>
    </source>
</evidence>
<feature type="domain" description="Toprim" evidence="16">
    <location>
        <begin position="255"/>
        <end position="336"/>
    </location>
</feature>
<comment type="function">
    <text evidence="12 13">RNA polymerase that catalyzes the synthesis of short RNA molecules used as primers for DNA polymerase during DNA replication.</text>
</comment>
<dbReference type="InterPro" id="IPR037068">
    <property type="entry name" value="DNA_primase_core_N_sf"/>
</dbReference>
<dbReference type="FunFam" id="3.90.580.10:FF:000001">
    <property type="entry name" value="DNA primase"/>
    <property type="match status" value="1"/>
</dbReference>
<dbReference type="InterPro" id="IPR002694">
    <property type="entry name" value="Znf_CHC2"/>
</dbReference>
<keyword evidence="1 12" id="KW-0240">DNA-directed RNA polymerase</keyword>
<evidence type="ECO:0000313" key="17">
    <source>
        <dbReference type="EMBL" id="ANU75144.1"/>
    </source>
</evidence>
<dbReference type="SMART" id="SM00400">
    <property type="entry name" value="ZnF_CHCC"/>
    <property type="match status" value="1"/>
</dbReference>
<dbReference type="STRING" id="1796616.A4V09_04830"/>
<dbReference type="Gene3D" id="3.40.1360.10">
    <property type="match status" value="1"/>
</dbReference>
<dbReference type="GO" id="GO:1990077">
    <property type="term" value="C:primosome complex"/>
    <property type="evidence" value="ECO:0007669"/>
    <property type="project" value="UniProtKB-KW"/>
</dbReference>
<dbReference type="Pfam" id="PF08275">
    <property type="entry name" value="DNAG_N"/>
    <property type="match status" value="1"/>
</dbReference>
<evidence type="ECO:0000256" key="6">
    <source>
        <dbReference type="ARBA" id="ARBA00022723"/>
    </source>
</evidence>
<dbReference type="InterPro" id="IPR030846">
    <property type="entry name" value="DnaG_bac"/>
</dbReference>
<gene>
    <name evidence="12" type="primary">dnaG</name>
    <name evidence="17" type="ORF">A4V09_04830</name>
</gene>
<accession>A0A1C7I878</accession>
<dbReference type="GO" id="GO:0006269">
    <property type="term" value="P:DNA replication, synthesis of primer"/>
    <property type="evidence" value="ECO:0007669"/>
    <property type="project" value="UniProtKB-UniRule"/>
</dbReference>
<dbReference type="FunFam" id="3.40.1360.10:FF:000002">
    <property type="entry name" value="DNA primase"/>
    <property type="match status" value="1"/>
</dbReference>
<dbReference type="Gene3D" id="3.90.580.10">
    <property type="entry name" value="Zinc finger, CHC2-type domain"/>
    <property type="match status" value="1"/>
</dbReference>
<dbReference type="InterPro" id="IPR034151">
    <property type="entry name" value="TOPRIM_DnaG_bac"/>
</dbReference>
<dbReference type="GO" id="GO:0000428">
    <property type="term" value="C:DNA-directed RNA polymerase complex"/>
    <property type="evidence" value="ECO:0007669"/>
    <property type="project" value="UniProtKB-KW"/>
</dbReference>
<keyword evidence="11 12" id="KW-0804">Transcription</keyword>
<dbReference type="SUPFAM" id="SSF57783">
    <property type="entry name" value="Zinc beta-ribbon"/>
    <property type="match status" value="1"/>
</dbReference>
<dbReference type="InterPro" id="IPR006171">
    <property type="entry name" value="TOPRIM_dom"/>
</dbReference>
<name>A0A1C7I878_9FIRM</name>
<dbReference type="PIRSF" id="PIRSF002811">
    <property type="entry name" value="DnaG"/>
    <property type="match status" value="1"/>
</dbReference>
<dbReference type="Pfam" id="PF13155">
    <property type="entry name" value="Toprim_2"/>
    <property type="match status" value="1"/>
</dbReference>
<feature type="region of interest" description="Disordered" evidence="15">
    <location>
        <begin position="434"/>
        <end position="453"/>
    </location>
</feature>
<comment type="domain">
    <text evidence="12">Contains an N-terminal zinc-binding domain, a central core domain that contains the primase activity, and a C-terminal DnaB-binding domain.</text>
</comment>
<sequence>MFYSDDIIEEVRMKNDIVDVISGYVRLQKKGSSYFGLCPFHNEKSPSFSVSPGKQMYYCFGCGAGGNVFTFIMEYENFTFIEAVKYLAERAGVKLPEGEYSKEQRAAADLKTVLLEVNKKAAAYYYYLLKQEGGRQAYGYLKNRELSDDTIKGFGLGYSSKYADSLYRYLKGKGYSDTILKESGLFSADERYGMHDKFWNRVMFPIMDVNNRVIGFGGRVMGDAKPKYLNSPETKIFDKSRNLYGLNIARKSRKNYLIICEGYMDVISMHQAGFTNAVASLGTALTSGHASLMSRYTKEVLLTYDSDEAGQKAALRGIPILREAGIKPRVVNLAPYKDPDEFIKAEGQEAFEKRLSEAMNYFLFEVQVMERQYNLADPEDKTEFYRAIAKKLLEFPEELERNNYMESISRNYQIRYEDLRRMVNNLALSGTAISAKPKQPVKERRREKKEDGRDASQKLLLTWLTSYPKMFDTIEGYISPDDFTTPLFRQVAELLFEQHEQGKVNPAKLLNRFTDSEEQKEVTSLFHATLHLENDQERMRALKETVCRMKRDSIAHQSQTLAPTDIAGLQRLVEAKKHLEEIESGKVTLHISFD</sequence>
<keyword evidence="3 12" id="KW-0808">Transferase</keyword>
<dbReference type="GO" id="GO:0008270">
    <property type="term" value="F:zinc ion binding"/>
    <property type="evidence" value="ECO:0007669"/>
    <property type="project" value="UniProtKB-UniRule"/>
</dbReference>
<comment type="cofactor">
    <cofactor evidence="12 13 14">
        <name>Zn(2+)</name>
        <dbReference type="ChEBI" id="CHEBI:29105"/>
    </cofactor>
    <text evidence="12 13 14">Binds 1 zinc ion per monomer.</text>
</comment>
<dbReference type="GO" id="GO:0005737">
    <property type="term" value="C:cytoplasm"/>
    <property type="evidence" value="ECO:0007669"/>
    <property type="project" value="TreeGrafter"/>
</dbReference>
<dbReference type="FunFam" id="3.90.980.10:FF:000001">
    <property type="entry name" value="DNA primase"/>
    <property type="match status" value="1"/>
</dbReference>
<dbReference type="Gene3D" id="3.90.980.10">
    <property type="entry name" value="DNA primase, catalytic core, N-terminal domain"/>
    <property type="match status" value="1"/>
</dbReference>
<organism evidence="17 18">
    <name type="scientific">Blautia pseudococcoides</name>
    <dbReference type="NCBI Taxonomy" id="1796616"/>
    <lineage>
        <taxon>Bacteria</taxon>
        <taxon>Bacillati</taxon>
        <taxon>Bacillota</taxon>
        <taxon>Clostridia</taxon>
        <taxon>Lachnospirales</taxon>
        <taxon>Lachnospiraceae</taxon>
        <taxon>Blautia</taxon>
    </lineage>
</organism>
<dbReference type="Gene3D" id="1.10.860.10">
    <property type="entry name" value="DNAb Helicase, Chain A"/>
    <property type="match status" value="1"/>
</dbReference>
<keyword evidence="10 12" id="KW-0238">DNA-binding</keyword>
<evidence type="ECO:0000256" key="8">
    <source>
        <dbReference type="ARBA" id="ARBA00022833"/>
    </source>
</evidence>
<evidence type="ECO:0000256" key="5">
    <source>
        <dbReference type="ARBA" id="ARBA00022705"/>
    </source>
</evidence>
<dbReference type="GO" id="GO:0003677">
    <property type="term" value="F:DNA binding"/>
    <property type="evidence" value="ECO:0007669"/>
    <property type="project" value="UniProtKB-KW"/>
</dbReference>
<evidence type="ECO:0000313" key="18">
    <source>
        <dbReference type="Proteomes" id="UP000092574"/>
    </source>
</evidence>
<feature type="compositionally biased region" description="Basic and acidic residues" evidence="15">
    <location>
        <begin position="440"/>
        <end position="453"/>
    </location>
</feature>
<evidence type="ECO:0000256" key="1">
    <source>
        <dbReference type="ARBA" id="ARBA00022478"/>
    </source>
</evidence>
<evidence type="ECO:0000256" key="13">
    <source>
        <dbReference type="PIRNR" id="PIRNR002811"/>
    </source>
</evidence>
<keyword evidence="7 12" id="KW-0863">Zinc-finger</keyword>
<evidence type="ECO:0000256" key="4">
    <source>
        <dbReference type="ARBA" id="ARBA00022695"/>
    </source>
</evidence>
<comment type="catalytic activity">
    <reaction evidence="12">
        <text>ssDNA + n NTP = ssDNA/pppN(pN)n-1 hybrid + (n-1) diphosphate.</text>
        <dbReference type="EC" id="2.7.7.101"/>
    </reaction>
</comment>
<dbReference type="InterPro" id="IPR013264">
    <property type="entry name" value="DNAG_N"/>
</dbReference>
<evidence type="ECO:0000256" key="2">
    <source>
        <dbReference type="ARBA" id="ARBA00022515"/>
    </source>
</evidence>
<dbReference type="PANTHER" id="PTHR30313:SF2">
    <property type="entry name" value="DNA PRIMASE"/>
    <property type="match status" value="1"/>
</dbReference>
<dbReference type="HAMAP" id="MF_00974">
    <property type="entry name" value="DNA_primase_DnaG"/>
    <property type="match status" value="1"/>
</dbReference>